<dbReference type="EMBL" id="JAWDJW010011265">
    <property type="protein sequence ID" value="KAK3044921.1"/>
    <property type="molecule type" value="Genomic_DNA"/>
</dbReference>
<accession>A0ACC3CUS3</accession>
<name>A0ACC3CUS3_9PEZI</name>
<evidence type="ECO:0000313" key="2">
    <source>
        <dbReference type="Proteomes" id="UP001186974"/>
    </source>
</evidence>
<comment type="caution">
    <text evidence="1">The sequence shown here is derived from an EMBL/GenBank/DDBJ whole genome shotgun (WGS) entry which is preliminary data.</text>
</comment>
<proteinExistence type="predicted"/>
<evidence type="ECO:0000313" key="1">
    <source>
        <dbReference type="EMBL" id="KAK3044921.1"/>
    </source>
</evidence>
<sequence length="71" mass="8118">MNRSGSVSPEKKRVVSGREKGREHSTYAGRDGDDVWRLLQEKSTEEHHTRSNAFYAQGKNNSKKNVNQQSQ</sequence>
<dbReference type="Proteomes" id="UP001186974">
    <property type="component" value="Unassembled WGS sequence"/>
</dbReference>
<keyword evidence="2" id="KW-1185">Reference proteome</keyword>
<gene>
    <name evidence="1" type="ORF">LTS18_015036</name>
</gene>
<organism evidence="1 2">
    <name type="scientific">Coniosporium uncinatum</name>
    <dbReference type="NCBI Taxonomy" id="93489"/>
    <lineage>
        <taxon>Eukaryota</taxon>
        <taxon>Fungi</taxon>
        <taxon>Dikarya</taxon>
        <taxon>Ascomycota</taxon>
        <taxon>Pezizomycotina</taxon>
        <taxon>Dothideomycetes</taxon>
        <taxon>Dothideomycetes incertae sedis</taxon>
        <taxon>Coniosporium</taxon>
    </lineage>
</organism>
<reference evidence="1" key="1">
    <citation type="submission" date="2024-09" db="EMBL/GenBank/DDBJ databases">
        <title>Black Yeasts Isolated from many extreme environments.</title>
        <authorList>
            <person name="Coleine C."/>
            <person name="Stajich J.E."/>
            <person name="Selbmann L."/>
        </authorList>
    </citation>
    <scope>NUCLEOTIDE SEQUENCE</scope>
    <source>
        <strain evidence="1">CCFEE 5737</strain>
    </source>
</reference>
<feature type="non-terminal residue" evidence="1">
    <location>
        <position position="71"/>
    </location>
</feature>
<protein>
    <submittedName>
        <fullName evidence="1">Uncharacterized protein</fullName>
    </submittedName>
</protein>